<dbReference type="InterPro" id="IPR002104">
    <property type="entry name" value="Integrase_catalytic"/>
</dbReference>
<proteinExistence type="inferred from homology"/>
<dbReference type="InterPro" id="IPR050090">
    <property type="entry name" value="Tyrosine_recombinase_XerCD"/>
</dbReference>
<evidence type="ECO:0000313" key="5">
    <source>
        <dbReference type="EMBL" id="MFC4335179.1"/>
    </source>
</evidence>
<feature type="domain" description="Tyr recombinase" evidence="4">
    <location>
        <begin position="167"/>
        <end position="354"/>
    </location>
</feature>
<dbReference type="PANTHER" id="PTHR30349:SF64">
    <property type="entry name" value="PROPHAGE INTEGRASE INTD-RELATED"/>
    <property type="match status" value="1"/>
</dbReference>
<accession>A0ABV8TXG5</accession>
<dbReference type="PROSITE" id="PS51898">
    <property type="entry name" value="TYR_RECOMBINASE"/>
    <property type="match status" value="1"/>
</dbReference>
<dbReference type="Gene3D" id="1.10.443.10">
    <property type="entry name" value="Intergrase catalytic core"/>
    <property type="match status" value="1"/>
</dbReference>
<comment type="similarity">
    <text evidence="1">Belongs to the 'phage' integrase family.</text>
</comment>
<evidence type="ECO:0000259" key="4">
    <source>
        <dbReference type="PROSITE" id="PS51898"/>
    </source>
</evidence>
<dbReference type="Proteomes" id="UP001595823">
    <property type="component" value="Unassembled WGS sequence"/>
</dbReference>
<organism evidence="5 6">
    <name type="scientific">Salininema proteolyticum</name>
    <dbReference type="NCBI Taxonomy" id="1607685"/>
    <lineage>
        <taxon>Bacteria</taxon>
        <taxon>Bacillati</taxon>
        <taxon>Actinomycetota</taxon>
        <taxon>Actinomycetes</taxon>
        <taxon>Glycomycetales</taxon>
        <taxon>Glycomycetaceae</taxon>
        <taxon>Salininema</taxon>
    </lineage>
</organism>
<evidence type="ECO:0000256" key="3">
    <source>
        <dbReference type="ARBA" id="ARBA00023172"/>
    </source>
</evidence>
<evidence type="ECO:0000256" key="1">
    <source>
        <dbReference type="ARBA" id="ARBA00008857"/>
    </source>
</evidence>
<name>A0ABV8TXG5_9ACTN</name>
<dbReference type="InterPro" id="IPR013762">
    <property type="entry name" value="Integrase-like_cat_sf"/>
</dbReference>
<protein>
    <submittedName>
        <fullName evidence="5">Tyrosine-type recombinase/integrase</fullName>
    </submittedName>
</protein>
<evidence type="ECO:0000256" key="2">
    <source>
        <dbReference type="ARBA" id="ARBA00023125"/>
    </source>
</evidence>
<evidence type="ECO:0000313" key="6">
    <source>
        <dbReference type="Proteomes" id="UP001595823"/>
    </source>
</evidence>
<dbReference type="PANTHER" id="PTHR30349">
    <property type="entry name" value="PHAGE INTEGRASE-RELATED"/>
    <property type="match status" value="1"/>
</dbReference>
<dbReference type="InterPro" id="IPR011010">
    <property type="entry name" value="DNA_brk_join_enz"/>
</dbReference>
<keyword evidence="6" id="KW-1185">Reference proteome</keyword>
<dbReference type="CDD" id="cd01189">
    <property type="entry name" value="INT_ICEBs1_C_like"/>
    <property type="match status" value="1"/>
</dbReference>
<dbReference type="Gene3D" id="1.10.150.130">
    <property type="match status" value="1"/>
</dbReference>
<gene>
    <name evidence="5" type="ORF">ACFPET_08210</name>
</gene>
<comment type="caution">
    <text evidence="5">The sequence shown here is derived from an EMBL/GenBank/DDBJ whole genome shotgun (WGS) entry which is preliminary data.</text>
</comment>
<dbReference type="InterPro" id="IPR010998">
    <property type="entry name" value="Integrase_recombinase_N"/>
</dbReference>
<dbReference type="Pfam" id="PF00589">
    <property type="entry name" value="Phage_integrase"/>
    <property type="match status" value="1"/>
</dbReference>
<reference evidence="6" key="1">
    <citation type="journal article" date="2019" name="Int. J. Syst. Evol. Microbiol.">
        <title>The Global Catalogue of Microorganisms (GCM) 10K type strain sequencing project: providing services to taxonomists for standard genome sequencing and annotation.</title>
        <authorList>
            <consortium name="The Broad Institute Genomics Platform"/>
            <consortium name="The Broad Institute Genome Sequencing Center for Infectious Disease"/>
            <person name="Wu L."/>
            <person name="Ma J."/>
        </authorList>
    </citation>
    <scope>NUCLEOTIDE SEQUENCE [LARGE SCALE GENOMIC DNA]</scope>
    <source>
        <strain evidence="6">IBRC-M 10908</strain>
    </source>
</reference>
<dbReference type="RefSeq" id="WP_380619619.1">
    <property type="nucleotide sequence ID" value="NZ_JBHSDK010000012.1"/>
</dbReference>
<dbReference type="SUPFAM" id="SSF56349">
    <property type="entry name" value="DNA breaking-rejoining enzymes"/>
    <property type="match status" value="1"/>
</dbReference>
<keyword evidence="2" id="KW-0238">DNA-binding</keyword>
<sequence length="366" mass="40837">MWVEPHRNKFRIRDLVDGRKVPVESGFANKTAAKNRMKELEGDKIKHGSLKPNAGKTNFGQWAEEWWKSHSKTLGSKVSVRTEGGRVKRHVIGRLGHLTFGQIDRAAIRQWLSDLAEPESADYDPLGPKSILNVHGYLFLALETAVKENMIRVNPATGSKLPKWNRREPTYLDERQLAEVLGKLPVAWRPLFLFVAGTGCRIGEALGMKWECLDLDEGTARFESQVQIIEGKSQDVPLKTKASRRTISLPSSLVKVLKLLPHAADGYVFRGSQLSRPARYTTALDVWSRSLRKTAYAALRIHDLRHSHAAQLIKAKRPLTVIQRRLGHSSIKVTSDTYGGLLPEVESDTAAAAELALSHVALADLI</sequence>
<keyword evidence="3" id="KW-0233">DNA recombination</keyword>
<dbReference type="EMBL" id="JBHSDK010000012">
    <property type="protein sequence ID" value="MFC4335179.1"/>
    <property type="molecule type" value="Genomic_DNA"/>
</dbReference>